<dbReference type="KEGG" id="aaf:AURANDRAFT_34894"/>
<sequence length="142" mass="15442">NMKKANKLFKRAVELGDSGAMVNLGISYELGQGVKPDRNKAKRLYRMAADRGSAHAQKNLGLLLLQDGDYASGFGCMKASAERGFAEAEALLGMCYLRGNGVEVDINEGQRWLRRAAAKGEEYAVGILKSFNELKELSLQAA</sequence>
<protein>
    <recommendedName>
        <fullName evidence="3">Sel1 repeat family protein</fullName>
    </recommendedName>
</protein>
<dbReference type="SMART" id="SM00671">
    <property type="entry name" value="SEL1"/>
    <property type="match status" value="3"/>
</dbReference>
<dbReference type="RefSeq" id="XP_009042518.1">
    <property type="nucleotide sequence ID" value="XM_009044270.1"/>
</dbReference>
<dbReference type="eggNOG" id="KOG1550">
    <property type="taxonomic scope" value="Eukaryota"/>
</dbReference>
<proteinExistence type="predicted"/>
<evidence type="ECO:0000313" key="1">
    <source>
        <dbReference type="EMBL" id="EGB02781.1"/>
    </source>
</evidence>
<dbReference type="InterPro" id="IPR052748">
    <property type="entry name" value="ISR_Activator"/>
</dbReference>
<dbReference type="AlphaFoldDB" id="F0YQ27"/>
<dbReference type="Gene3D" id="1.25.40.10">
    <property type="entry name" value="Tetratricopeptide repeat domain"/>
    <property type="match status" value="1"/>
</dbReference>
<keyword evidence="2" id="KW-1185">Reference proteome</keyword>
<dbReference type="PANTHER" id="PTHR45011:SF1">
    <property type="entry name" value="DAP3-BINDING CELL DEATH ENHANCER 1"/>
    <property type="match status" value="1"/>
</dbReference>
<dbReference type="OrthoDB" id="2384430at2759"/>
<dbReference type="Proteomes" id="UP000002729">
    <property type="component" value="Unassembled WGS sequence"/>
</dbReference>
<evidence type="ECO:0008006" key="3">
    <source>
        <dbReference type="Google" id="ProtNLM"/>
    </source>
</evidence>
<dbReference type="PANTHER" id="PTHR45011">
    <property type="entry name" value="DAP3-BINDING CELL DEATH ENHANCER 1"/>
    <property type="match status" value="1"/>
</dbReference>
<dbReference type="InterPro" id="IPR006597">
    <property type="entry name" value="Sel1-like"/>
</dbReference>
<dbReference type="GeneID" id="20221516"/>
<dbReference type="InParanoid" id="F0YQ27"/>
<organism evidence="2">
    <name type="scientific">Aureococcus anophagefferens</name>
    <name type="common">Harmful bloom alga</name>
    <dbReference type="NCBI Taxonomy" id="44056"/>
    <lineage>
        <taxon>Eukaryota</taxon>
        <taxon>Sar</taxon>
        <taxon>Stramenopiles</taxon>
        <taxon>Ochrophyta</taxon>
        <taxon>Pelagophyceae</taxon>
        <taxon>Pelagomonadales</taxon>
        <taxon>Pelagomonadaceae</taxon>
        <taxon>Aureococcus</taxon>
    </lineage>
</organism>
<gene>
    <name evidence="1" type="ORF">AURANDRAFT_34894</name>
</gene>
<name>F0YQ27_AURAN</name>
<dbReference type="EMBL" id="GL833318">
    <property type="protein sequence ID" value="EGB02781.1"/>
    <property type="molecule type" value="Genomic_DNA"/>
</dbReference>
<dbReference type="SUPFAM" id="SSF81901">
    <property type="entry name" value="HCP-like"/>
    <property type="match status" value="1"/>
</dbReference>
<reference evidence="1 2" key="1">
    <citation type="journal article" date="2011" name="Proc. Natl. Acad. Sci. U.S.A.">
        <title>Niche of harmful alga Aureococcus anophagefferens revealed through ecogenomics.</title>
        <authorList>
            <person name="Gobler C.J."/>
            <person name="Berry D.L."/>
            <person name="Dyhrman S.T."/>
            <person name="Wilhelm S.W."/>
            <person name="Salamov A."/>
            <person name="Lobanov A.V."/>
            <person name="Zhang Y."/>
            <person name="Collier J.L."/>
            <person name="Wurch L.L."/>
            <person name="Kustka A.B."/>
            <person name="Dill B.D."/>
            <person name="Shah M."/>
            <person name="VerBerkmoes N.C."/>
            <person name="Kuo A."/>
            <person name="Terry A."/>
            <person name="Pangilinan J."/>
            <person name="Lindquist E.A."/>
            <person name="Lucas S."/>
            <person name="Paulsen I.T."/>
            <person name="Hattenrath-Lehmann T.K."/>
            <person name="Talmage S.C."/>
            <person name="Walker E.A."/>
            <person name="Koch F."/>
            <person name="Burson A.M."/>
            <person name="Marcoval M.A."/>
            <person name="Tang Y.Z."/>
            <person name="Lecleir G.R."/>
            <person name="Coyne K.J."/>
            <person name="Berg G.M."/>
            <person name="Bertrand E.M."/>
            <person name="Saito M.A."/>
            <person name="Gladyshev V.N."/>
            <person name="Grigoriev I.V."/>
        </authorList>
    </citation>
    <scope>NUCLEOTIDE SEQUENCE [LARGE SCALE GENOMIC DNA]</scope>
    <source>
        <strain evidence="2">CCMP 1984</strain>
    </source>
</reference>
<feature type="non-terminal residue" evidence="1">
    <location>
        <position position="1"/>
    </location>
</feature>
<dbReference type="Pfam" id="PF08238">
    <property type="entry name" value="Sel1"/>
    <property type="match status" value="4"/>
</dbReference>
<accession>F0YQ27</accession>
<dbReference type="InterPro" id="IPR011990">
    <property type="entry name" value="TPR-like_helical_dom_sf"/>
</dbReference>
<evidence type="ECO:0000313" key="2">
    <source>
        <dbReference type="Proteomes" id="UP000002729"/>
    </source>
</evidence>